<feature type="compositionally biased region" description="Low complexity" evidence="8">
    <location>
        <begin position="675"/>
        <end position="685"/>
    </location>
</feature>
<dbReference type="GO" id="GO:0008270">
    <property type="term" value="F:zinc ion binding"/>
    <property type="evidence" value="ECO:0007669"/>
    <property type="project" value="InterPro"/>
</dbReference>
<dbReference type="GO" id="GO:0005615">
    <property type="term" value="C:extracellular space"/>
    <property type="evidence" value="ECO:0007669"/>
    <property type="project" value="TreeGrafter"/>
</dbReference>
<feature type="domain" description="Peptidase M14" evidence="10">
    <location>
        <begin position="35"/>
        <end position="329"/>
    </location>
</feature>
<dbReference type="eggNOG" id="COG2866">
    <property type="taxonomic scope" value="Bacteria"/>
</dbReference>
<protein>
    <submittedName>
        <fullName evidence="11">Peptidase M14, carboxypeptidase A</fullName>
    </submittedName>
</protein>
<keyword evidence="6" id="KW-0482">Metalloprotease</keyword>
<comment type="similarity">
    <text evidence="2 7">Belongs to the peptidase M14 family.</text>
</comment>
<keyword evidence="11" id="KW-0121">Carboxypeptidase</keyword>
<accession>Q028C7</accession>
<dbReference type="InterPro" id="IPR000834">
    <property type="entry name" value="Peptidase_M14"/>
</dbReference>
<dbReference type="SUPFAM" id="SSF52317">
    <property type="entry name" value="Class I glutamine amidotransferase-like"/>
    <property type="match status" value="1"/>
</dbReference>
<reference evidence="11" key="1">
    <citation type="submission" date="2006-10" db="EMBL/GenBank/DDBJ databases">
        <title>Complete sequence of Solibacter usitatus Ellin6076.</title>
        <authorList>
            <consortium name="US DOE Joint Genome Institute"/>
            <person name="Copeland A."/>
            <person name="Lucas S."/>
            <person name="Lapidus A."/>
            <person name="Barry K."/>
            <person name="Detter J.C."/>
            <person name="Glavina del Rio T."/>
            <person name="Hammon N."/>
            <person name="Israni S."/>
            <person name="Dalin E."/>
            <person name="Tice H."/>
            <person name="Pitluck S."/>
            <person name="Thompson L.S."/>
            <person name="Brettin T."/>
            <person name="Bruce D."/>
            <person name="Han C."/>
            <person name="Tapia R."/>
            <person name="Gilna P."/>
            <person name="Schmutz J."/>
            <person name="Larimer F."/>
            <person name="Land M."/>
            <person name="Hauser L."/>
            <person name="Kyrpides N."/>
            <person name="Mikhailova N."/>
            <person name="Janssen P.H."/>
            <person name="Kuske C.R."/>
            <person name="Richardson P."/>
        </authorList>
    </citation>
    <scope>NUCLEOTIDE SEQUENCE</scope>
    <source>
        <strain evidence="11">Ellin6076</strain>
    </source>
</reference>
<dbReference type="AlphaFoldDB" id="Q028C7"/>
<keyword evidence="3" id="KW-0645">Protease</keyword>
<evidence type="ECO:0000256" key="7">
    <source>
        <dbReference type="PROSITE-ProRule" id="PRU01379"/>
    </source>
</evidence>
<dbReference type="KEGG" id="sus:Acid_1640"/>
<dbReference type="Gene3D" id="3.40.630.10">
    <property type="entry name" value="Zn peptidases"/>
    <property type="match status" value="1"/>
</dbReference>
<dbReference type="HOGENOM" id="CLU_011471_0_0_0"/>
<evidence type="ECO:0000256" key="9">
    <source>
        <dbReference type="SAM" id="SignalP"/>
    </source>
</evidence>
<evidence type="ECO:0000256" key="2">
    <source>
        <dbReference type="ARBA" id="ARBA00005988"/>
    </source>
</evidence>
<dbReference type="PANTHER" id="PTHR11705">
    <property type="entry name" value="PROTEASE FAMILY M14 CARBOXYPEPTIDASE A,B"/>
    <property type="match status" value="1"/>
</dbReference>
<comment type="caution">
    <text evidence="7">Lacks conserved residue(s) required for the propagation of feature annotation.</text>
</comment>
<evidence type="ECO:0000256" key="3">
    <source>
        <dbReference type="ARBA" id="ARBA00022670"/>
    </source>
</evidence>
<feature type="chain" id="PRO_5004163915" evidence="9">
    <location>
        <begin position="18"/>
        <end position="794"/>
    </location>
</feature>
<dbReference type="Pfam" id="PF00246">
    <property type="entry name" value="Peptidase_M14"/>
    <property type="match status" value="1"/>
</dbReference>
<dbReference type="GO" id="GO:0004181">
    <property type="term" value="F:metallocarboxypeptidase activity"/>
    <property type="evidence" value="ECO:0007669"/>
    <property type="project" value="InterPro"/>
</dbReference>
<dbReference type="InterPro" id="IPR029062">
    <property type="entry name" value="Class_I_gatase-like"/>
</dbReference>
<evidence type="ECO:0000256" key="4">
    <source>
        <dbReference type="ARBA" id="ARBA00022801"/>
    </source>
</evidence>
<name>Q028C7_SOLUE</name>
<dbReference type="SUPFAM" id="SSF53187">
    <property type="entry name" value="Zn-dependent exopeptidases"/>
    <property type="match status" value="1"/>
</dbReference>
<evidence type="ECO:0000256" key="8">
    <source>
        <dbReference type="SAM" id="MobiDB-lite"/>
    </source>
</evidence>
<keyword evidence="5" id="KW-0862">Zinc</keyword>
<dbReference type="PROSITE" id="PS52035">
    <property type="entry name" value="PEPTIDASE_M14"/>
    <property type="match status" value="1"/>
</dbReference>
<proteinExistence type="inferred from homology"/>
<evidence type="ECO:0000313" key="11">
    <source>
        <dbReference type="EMBL" id="ABJ82630.1"/>
    </source>
</evidence>
<dbReference type="PANTHER" id="PTHR11705:SF143">
    <property type="entry name" value="SLL0236 PROTEIN"/>
    <property type="match status" value="1"/>
</dbReference>
<evidence type="ECO:0000259" key="10">
    <source>
        <dbReference type="PROSITE" id="PS52035"/>
    </source>
</evidence>
<keyword evidence="4" id="KW-0378">Hydrolase</keyword>
<dbReference type="STRING" id="234267.Acid_1640"/>
<dbReference type="EMBL" id="CP000473">
    <property type="protein sequence ID" value="ABJ82630.1"/>
    <property type="molecule type" value="Genomic_DNA"/>
</dbReference>
<sequence length="794" mass="87257" precursor="true">MISRIACLLLAARFLIAAVPTPESYFGHAIGADRTVMDWDKVVGYFQMLAKGSDRIRVEELGKTADGRPFIAATIADAAALKNLDHYQQIQERLADPRKTSAAEAEKLILEGKTVVLITCSIHATEIASTHTAVEYAYRLLTEDTPHNRAILKDVILILVPSQNPDGVDIVTRWYRKTLGTAYEGSNPPELYHKYVGHDNNRDWYIFSQPETRLTISKIHNVWHPEITYDVHQMGANGARLFVPPWLDPTEPNIDAILMQEMNMMGTAMAADLTAAGKTGVAIHGVYDFWTPSRHFMAFHGGLRLLTESASVRVATPTTMTAEQIGNNALGYNPRERSWNYLEPWLGGPWRLRDIIDYQLIAFDSCLYNAALHRTELLRNFYRVGQRQIARTDPAAFVITSDQRDPGAARKLIETLRFGQVEVSEGAGGSAVVSMHQPYGGWAKSLLEVQHYPEDRLYPGGPPKRPYDVTASTLPLLMGVEVRTVKDSLSVSGEWKAPAPAAGPLLKAADSDAWKAVNRAWKAGLPVWRDPASGDFSLTTKAGWKEWKRPRVALYQAWTANMDEGWTRWLLEEFGFAYTSLHNADIQAGGLRNKFDSIVIPDQPANSIENGHRAGSMPQEYAGGLGPKGAEALKEFANAGGTLIFLNGASDYAISRLGVAAKTVTPSRGGRGGDPDATGGDRTAGSSEFYSPGSLLNVKVDVHSPLAYGVPADIAIWSEQSPAWDTQLPSVARYPESGILASGWLVGEKVLANRAALIDAPVGRGHVILFGMRPQYRAQSYLTFKMLFNALLYP</sequence>
<feature type="signal peptide" evidence="9">
    <location>
        <begin position="1"/>
        <end position="17"/>
    </location>
</feature>
<evidence type="ECO:0000256" key="5">
    <source>
        <dbReference type="ARBA" id="ARBA00022833"/>
    </source>
</evidence>
<evidence type="ECO:0000256" key="6">
    <source>
        <dbReference type="ARBA" id="ARBA00023049"/>
    </source>
</evidence>
<dbReference type="OrthoDB" id="9758209at2"/>
<evidence type="ECO:0000256" key="1">
    <source>
        <dbReference type="ARBA" id="ARBA00001947"/>
    </source>
</evidence>
<keyword evidence="9" id="KW-0732">Signal</keyword>
<comment type="cofactor">
    <cofactor evidence="1">
        <name>Zn(2+)</name>
        <dbReference type="ChEBI" id="CHEBI:29105"/>
    </cofactor>
</comment>
<dbReference type="GO" id="GO:0006508">
    <property type="term" value="P:proteolysis"/>
    <property type="evidence" value="ECO:0007669"/>
    <property type="project" value="UniProtKB-KW"/>
</dbReference>
<gene>
    <name evidence="11" type="ordered locus">Acid_1640</name>
</gene>
<feature type="region of interest" description="Disordered" evidence="8">
    <location>
        <begin position="664"/>
        <end position="685"/>
    </location>
</feature>
<organism evidence="11">
    <name type="scientific">Solibacter usitatus (strain Ellin6076)</name>
    <dbReference type="NCBI Taxonomy" id="234267"/>
    <lineage>
        <taxon>Bacteria</taxon>
        <taxon>Pseudomonadati</taxon>
        <taxon>Acidobacteriota</taxon>
        <taxon>Terriglobia</taxon>
        <taxon>Bryobacterales</taxon>
        <taxon>Solibacteraceae</taxon>
        <taxon>Candidatus Solibacter</taxon>
    </lineage>
</organism>
<dbReference type="InParanoid" id="Q028C7"/>
<dbReference type="CDD" id="cd06240">
    <property type="entry name" value="M14-like"/>
    <property type="match status" value="1"/>
</dbReference>